<dbReference type="AlphaFoldDB" id="A0A1V6UNL2"/>
<feature type="compositionally biased region" description="Polar residues" evidence="14">
    <location>
        <begin position="637"/>
        <end position="653"/>
    </location>
</feature>
<keyword evidence="4" id="KW-0833">Ubl conjugation pathway</keyword>
<dbReference type="Gene3D" id="3.10.110.10">
    <property type="entry name" value="Ubiquitin Conjugating Enzyme"/>
    <property type="match status" value="1"/>
</dbReference>
<evidence type="ECO:0000313" key="16">
    <source>
        <dbReference type="EMBL" id="OQE40008.1"/>
    </source>
</evidence>
<evidence type="ECO:0000256" key="7">
    <source>
        <dbReference type="ARBA" id="ARBA00039884"/>
    </source>
</evidence>
<dbReference type="InterPro" id="IPR036915">
    <property type="entry name" value="Cyclin-like_sf"/>
</dbReference>
<feature type="active site" description="Glycyl thioester intermediate" evidence="13">
    <location>
        <position position="91"/>
    </location>
</feature>
<dbReference type="PANTHER" id="PTHR24067">
    <property type="entry name" value="UBIQUITIN-CONJUGATING ENZYME E2"/>
    <property type="match status" value="1"/>
</dbReference>
<dbReference type="GO" id="GO:0005524">
    <property type="term" value="F:ATP binding"/>
    <property type="evidence" value="ECO:0007669"/>
    <property type="project" value="UniProtKB-KW"/>
</dbReference>
<keyword evidence="17" id="KW-1185">Reference proteome</keyword>
<dbReference type="EMBL" id="MDDG01000006">
    <property type="protein sequence ID" value="OQE40008.1"/>
    <property type="molecule type" value="Genomic_DNA"/>
</dbReference>
<evidence type="ECO:0000256" key="8">
    <source>
        <dbReference type="ARBA" id="ARBA00041569"/>
    </source>
</evidence>
<dbReference type="SUPFAM" id="SSF54495">
    <property type="entry name" value="UBC-like"/>
    <property type="match status" value="1"/>
</dbReference>
<feature type="region of interest" description="Disordered" evidence="14">
    <location>
        <begin position="301"/>
        <end position="330"/>
    </location>
</feature>
<evidence type="ECO:0000256" key="1">
    <source>
        <dbReference type="ARBA" id="ARBA00012486"/>
    </source>
</evidence>
<dbReference type="InterPro" id="IPR050113">
    <property type="entry name" value="Ub_conjugating_enzyme"/>
</dbReference>
<dbReference type="STRING" id="36646.A0A1V6UNL2"/>
<evidence type="ECO:0000256" key="10">
    <source>
        <dbReference type="ARBA" id="ARBA00042190"/>
    </source>
</evidence>
<evidence type="ECO:0000313" key="17">
    <source>
        <dbReference type="Proteomes" id="UP000191500"/>
    </source>
</evidence>
<proteinExistence type="predicted"/>
<evidence type="ECO:0000256" key="12">
    <source>
        <dbReference type="ARBA" id="ARBA00077197"/>
    </source>
</evidence>
<keyword evidence="2" id="KW-0808">Transferase</keyword>
<name>A0A1V6UNL2_9EURO</name>
<dbReference type="SMART" id="SM00212">
    <property type="entry name" value="UBCc"/>
    <property type="match status" value="1"/>
</dbReference>
<evidence type="ECO:0000256" key="6">
    <source>
        <dbReference type="ARBA" id="ARBA00023127"/>
    </source>
</evidence>
<dbReference type="Pfam" id="PF00179">
    <property type="entry name" value="UQ_con"/>
    <property type="match status" value="1"/>
</dbReference>
<keyword evidence="6" id="KW-0195">Cyclin</keyword>
<dbReference type="InterPro" id="IPR000608">
    <property type="entry name" value="UBC"/>
</dbReference>
<reference evidence="17" key="1">
    <citation type="journal article" date="2017" name="Nat. Microbiol.">
        <title>Global analysis of biosynthetic gene clusters reveals vast potential of secondary metabolite production in Penicillium species.</title>
        <authorList>
            <person name="Nielsen J.C."/>
            <person name="Grijseels S."/>
            <person name="Prigent S."/>
            <person name="Ji B."/>
            <person name="Dainat J."/>
            <person name="Nielsen K.F."/>
            <person name="Frisvad J.C."/>
            <person name="Workman M."/>
            <person name="Nielsen J."/>
        </authorList>
    </citation>
    <scope>NUCLEOTIDE SEQUENCE [LARGE SCALE GENOMIC DNA]</scope>
    <source>
        <strain evidence="17">IBT 31321</strain>
    </source>
</reference>
<evidence type="ECO:0000256" key="2">
    <source>
        <dbReference type="ARBA" id="ARBA00022679"/>
    </source>
</evidence>
<dbReference type="FunFam" id="3.10.110.10:FF:000037">
    <property type="entry name" value="ubiquitin-conjugating enzyme E2 27"/>
    <property type="match status" value="1"/>
</dbReference>
<keyword evidence="3" id="KW-0547">Nucleotide-binding</keyword>
<dbReference type="Proteomes" id="UP000191500">
    <property type="component" value="Unassembled WGS sequence"/>
</dbReference>
<feature type="compositionally biased region" description="Basic and acidic residues" evidence="14">
    <location>
        <begin position="301"/>
        <end position="310"/>
    </location>
</feature>
<keyword evidence="5" id="KW-0067">ATP-binding</keyword>
<evidence type="ECO:0000256" key="9">
    <source>
        <dbReference type="ARBA" id="ARBA00042179"/>
    </source>
</evidence>
<sequence length="690" mass="76730">MASNRMRRIGKEITDIHADAHSQIKVEPFGDQDDVTHLRGSFPGPPGTPYEGGTYNIDIRIPTDYPFRPPTMKFETKVWHPNVSSQTGAICLDTLSSAWSPVLTIKSALLSLQSLLSTPEPKDPQDAEVANMLLKTPKEFERVARDWAVVYAGAPLRSADNGDGSRLDDARQAAVEDSLAKYDGYNKNLVDRFGSMGFDVERVVAAFRFAGVERRGGQDYELEEGRMGDIAARLLAYRHSQPRIQVPAFDSSNSSKESTSVMIEDDIYRASSQYRLWSYTEPSLQSLRASTNAVASERVRAALRRSRETHQSTASSAAGTPLPESHLDLKNKDENDVECLTPEEELILVRYYCEKTLELGETYKPPIPTMVRATAIQYLRRFYLTNSPMTYHPKSIMACALFVATKTDNYYISLRQFADGIPGDTTTEDVIAPEFLLMQGLRFTFDVRHPFRGLEGGVMELQAIAQGQGQPAPHLPHETAEDLQQGLLSIAPPPVPSSSMSDRIARAHGTTRELLKSAAQMTDAYFLYTPSQIWFSAFLLADRPLAEFLLDVKLGGPVTATIPAPETDDNGLVNPLYEIRSKLHHVLTECSALLQSYTPLSSDPAQMKSLKRIAKKLYHCQNPEKVNLAAARKRDSAQPSTIVQSDTGIATSESETERLAKKRKLEQEQLVRQDGDVFGPELVTQRTKQL</sequence>
<dbReference type="PROSITE" id="PS00183">
    <property type="entry name" value="UBC_1"/>
    <property type="match status" value="1"/>
</dbReference>
<dbReference type="CDD" id="cd23800">
    <property type="entry name" value="UBCc_UBE2K"/>
    <property type="match status" value="1"/>
</dbReference>
<evidence type="ECO:0000256" key="14">
    <source>
        <dbReference type="SAM" id="MobiDB-lite"/>
    </source>
</evidence>
<organism evidence="16 17">
    <name type="scientific">Penicillium coprophilum</name>
    <dbReference type="NCBI Taxonomy" id="36646"/>
    <lineage>
        <taxon>Eukaryota</taxon>
        <taxon>Fungi</taxon>
        <taxon>Dikarya</taxon>
        <taxon>Ascomycota</taxon>
        <taxon>Pezizomycotina</taxon>
        <taxon>Eurotiomycetes</taxon>
        <taxon>Eurotiomycetidae</taxon>
        <taxon>Eurotiales</taxon>
        <taxon>Aspergillaceae</taxon>
        <taxon>Penicillium</taxon>
    </lineage>
</organism>
<dbReference type="InterPro" id="IPR031658">
    <property type="entry name" value="Cyclin_C_2"/>
</dbReference>
<dbReference type="CDD" id="cd20524">
    <property type="entry name" value="CYCLIN_CCNH_rpt1"/>
    <property type="match status" value="1"/>
</dbReference>
<dbReference type="InterPro" id="IPR016135">
    <property type="entry name" value="UBQ-conjugating_enzyme/RWD"/>
</dbReference>
<evidence type="ECO:0000256" key="3">
    <source>
        <dbReference type="ARBA" id="ARBA00022741"/>
    </source>
</evidence>
<dbReference type="Gene3D" id="1.10.472.10">
    <property type="entry name" value="Cyclin-like"/>
    <property type="match status" value="1"/>
</dbReference>
<evidence type="ECO:0000256" key="11">
    <source>
        <dbReference type="ARBA" id="ARBA00072431"/>
    </source>
</evidence>
<evidence type="ECO:0000256" key="4">
    <source>
        <dbReference type="ARBA" id="ARBA00022786"/>
    </source>
</evidence>
<dbReference type="InterPro" id="IPR009060">
    <property type="entry name" value="UBA-like_sf"/>
</dbReference>
<accession>A0A1V6UNL2</accession>
<dbReference type="SUPFAM" id="SSF47954">
    <property type="entry name" value="Cyclin-like"/>
    <property type="match status" value="2"/>
</dbReference>
<comment type="caution">
    <text evidence="16">The sequence shown here is derived from an EMBL/GenBank/DDBJ whole genome shotgun (WGS) entry which is preliminary data.</text>
</comment>
<dbReference type="Pfam" id="PF16899">
    <property type="entry name" value="Cyclin_C_2"/>
    <property type="match status" value="1"/>
</dbReference>
<dbReference type="FunFam" id="1.10.472.10:FF:000095">
    <property type="entry name" value="Cyclin Ccl1, putative (AFU_orthologue AFUA_5G07030)"/>
    <property type="match status" value="1"/>
</dbReference>
<dbReference type="SUPFAM" id="SSF46934">
    <property type="entry name" value="UBA-like"/>
    <property type="match status" value="1"/>
</dbReference>
<dbReference type="GO" id="GO:0061631">
    <property type="term" value="F:ubiquitin conjugating enzyme activity"/>
    <property type="evidence" value="ECO:0007669"/>
    <property type="project" value="UniProtKB-EC"/>
</dbReference>
<evidence type="ECO:0000259" key="15">
    <source>
        <dbReference type="PROSITE" id="PS50127"/>
    </source>
</evidence>
<gene>
    <name evidence="16" type="ORF">PENCOP_c006G06488</name>
</gene>
<protein>
    <recommendedName>
        <fullName evidence="11">Ubiquitin-conjugating enzyme E2 1</fullName>
        <ecNumber evidence="1">2.3.2.23</ecNumber>
    </recommendedName>
    <alternativeName>
        <fullName evidence="12">E2 ubiquitin-conjugating enzyme 1</fullName>
    </alternativeName>
    <alternativeName>
        <fullName evidence="9">E2 ubiquitin-conjugating enzyme 2</fullName>
    </alternativeName>
    <alternativeName>
        <fullName evidence="10">Ubiquitin carrier protein UBC2</fullName>
    </alternativeName>
    <alternativeName>
        <fullName evidence="7">Ubiquitin-conjugating enzyme E2 2</fullName>
    </alternativeName>
    <alternativeName>
        <fullName evidence="8">Ubiquitin-protein ligase UBC2</fullName>
    </alternativeName>
</protein>
<evidence type="ECO:0000256" key="5">
    <source>
        <dbReference type="ARBA" id="ARBA00022840"/>
    </source>
</evidence>
<dbReference type="EC" id="2.3.2.23" evidence="1"/>
<dbReference type="PROSITE" id="PS50127">
    <property type="entry name" value="UBC_2"/>
    <property type="match status" value="1"/>
</dbReference>
<evidence type="ECO:0000256" key="13">
    <source>
        <dbReference type="PROSITE-ProRule" id="PRU10133"/>
    </source>
</evidence>
<feature type="region of interest" description="Disordered" evidence="14">
    <location>
        <begin position="632"/>
        <end position="655"/>
    </location>
</feature>
<dbReference type="CDD" id="cd20525">
    <property type="entry name" value="CYCLIN_CCNH_rpt2"/>
    <property type="match status" value="1"/>
</dbReference>
<dbReference type="InterPro" id="IPR023313">
    <property type="entry name" value="UBQ-conjugating_AS"/>
</dbReference>
<feature type="domain" description="UBC core" evidence="15">
    <location>
        <begin position="4"/>
        <end position="153"/>
    </location>
</feature>